<feature type="chain" id="PRO_5035215302" evidence="1">
    <location>
        <begin position="28"/>
        <end position="382"/>
    </location>
</feature>
<dbReference type="PANTHER" id="PTHR43737">
    <property type="entry name" value="BLL7424 PROTEIN"/>
    <property type="match status" value="1"/>
</dbReference>
<dbReference type="PANTHER" id="PTHR43737:SF1">
    <property type="entry name" value="DUF1501 DOMAIN-CONTAINING PROTEIN"/>
    <property type="match status" value="1"/>
</dbReference>
<evidence type="ECO:0000313" key="3">
    <source>
        <dbReference type="Proteomes" id="UP000643405"/>
    </source>
</evidence>
<dbReference type="EMBL" id="JACVVX010000001">
    <property type="protein sequence ID" value="MBD0413212.1"/>
    <property type="molecule type" value="Genomic_DNA"/>
</dbReference>
<dbReference type="InterPro" id="IPR006311">
    <property type="entry name" value="TAT_signal"/>
</dbReference>
<dbReference type="AlphaFoldDB" id="A0A8J6PKW9"/>
<dbReference type="PROSITE" id="PS51318">
    <property type="entry name" value="TAT"/>
    <property type="match status" value="1"/>
</dbReference>
<gene>
    <name evidence="2" type="ORF">ICI42_00895</name>
</gene>
<keyword evidence="1" id="KW-0732">Signal</keyword>
<reference evidence="2" key="1">
    <citation type="submission" date="2020-09" db="EMBL/GenBank/DDBJ databases">
        <title>Genome seq and assembly of Tianweitania sp.</title>
        <authorList>
            <person name="Chhetri G."/>
        </authorList>
    </citation>
    <scope>NUCLEOTIDE SEQUENCE</scope>
    <source>
        <strain evidence="2">Rool2</strain>
    </source>
</reference>
<accession>A0A8J6PKW9</accession>
<comment type="caution">
    <text evidence="2">The sequence shown here is derived from an EMBL/GenBank/DDBJ whole genome shotgun (WGS) entry which is preliminary data.</text>
</comment>
<dbReference type="RefSeq" id="WP_188162664.1">
    <property type="nucleotide sequence ID" value="NZ_JACVVX010000001.1"/>
</dbReference>
<evidence type="ECO:0000256" key="1">
    <source>
        <dbReference type="SAM" id="SignalP"/>
    </source>
</evidence>
<dbReference type="Proteomes" id="UP000643405">
    <property type="component" value="Unassembled WGS sequence"/>
</dbReference>
<feature type="signal peptide" evidence="1">
    <location>
        <begin position="1"/>
        <end position="27"/>
    </location>
</feature>
<proteinExistence type="predicted"/>
<dbReference type="Pfam" id="PF07394">
    <property type="entry name" value="DUF1501"/>
    <property type="match status" value="1"/>
</dbReference>
<organism evidence="2 3">
    <name type="scientific">Oryzicola mucosus</name>
    <dbReference type="NCBI Taxonomy" id="2767425"/>
    <lineage>
        <taxon>Bacteria</taxon>
        <taxon>Pseudomonadati</taxon>
        <taxon>Pseudomonadota</taxon>
        <taxon>Alphaproteobacteria</taxon>
        <taxon>Hyphomicrobiales</taxon>
        <taxon>Phyllobacteriaceae</taxon>
        <taxon>Oryzicola</taxon>
    </lineage>
</organism>
<sequence>MIHRRQFLRIAAAGCGTMLIAPRLVFANVETDRRFVFIIQRGAADGLDTVVPYADPGYAALRRDFAVDPAAALRLDGTFALHPSLAELGKLYGKGQALFVQAVASPYRDRSHFDGQNVLETGGSNPYQLKDGWLNRLVSLMPRSHDEAIAFAPTVPLALRGKADVTSYAPSALPPAPDDLLMRVGALYESDPQLHPLWSAAMEARGLADDAQARQDPASIGKTAAGFLARDDGPRIAMIETSGWDTHSGQMFRLANQLKALDTLIASLRDNLGDAWAKTTVLVATEFGRTAAVNGTGGTDHGTASSAMVLGGAVKGGRILADWPGLAQGSLYEGRDLAPTLDLDALIAAVAAESLGLDTDLAMRTLFPGRPFNKALHGLVGA</sequence>
<keyword evidence="3" id="KW-1185">Reference proteome</keyword>
<protein>
    <submittedName>
        <fullName evidence="2">DUF1501 domain-containing protein</fullName>
    </submittedName>
</protein>
<name>A0A8J6PKW9_9HYPH</name>
<dbReference type="InterPro" id="IPR010869">
    <property type="entry name" value="DUF1501"/>
</dbReference>
<evidence type="ECO:0000313" key="2">
    <source>
        <dbReference type="EMBL" id="MBD0413212.1"/>
    </source>
</evidence>